<evidence type="ECO:0000313" key="5">
    <source>
        <dbReference type="EMBL" id="KIX12145.1"/>
    </source>
</evidence>
<dbReference type="PATRIC" id="fig|1429043.3.peg.4319"/>
<dbReference type="PROSITE" id="PS51257">
    <property type="entry name" value="PROKAR_LIPOPROTEIN"/>
    <property type="match status" value="1"/>
</dbReference>
<dbReference type="InterPro" id="IPR029132">
    <property type="entry name" value="CBAH/NAAA_C"/>
</dbReference>
<dbReference type="STRING" id="1429043.X474_20375"/>
<keyword evidence="2 5" id="KW-0378">Hydrolase</keyword>
<dbReference type="InterPro" id="IPR029055">
    <property type="entry name" value="Ntn_hydrolases_N"/>
</dbReference>
<dbReference type="OrthoDB" id="1265391at2"/>
<gene>
    <name evidence="5" type="ORF">X474_20375</name>
</gene>
<dbReference type="PANTHER" id="PTHR35527">
    <property type="entry name" value="CHOLOYLGLYCINE HYDROLASE"/>
    <property type="match status" value="1"/>
</dbReference>
<organism evidence="5 6">
    <name type="scientific">Dethiosulfatarculus sandiegensis</name>
    <dbReference type="NCBI Taxonomy" id="1429043"/>
    <lineage>
        <taxon>Bacteria</taxon>
        <taxon>Pseudomonadati</taxon>
        <taxon>Thermodesulfobacteriota</taxon>
        <taxon>Desulfarculia</taxon>
        <taxon>Desulfarculales</taxon>
        <taxon>Desulfarculaceae</taxon>
        <taxon>Dethiosulfatarculus</taxon>
    </lineage>
</organism>
<dbReference type="AlphaFoldDB" id="A0A0D2JRL6"/>
<dbReference type="Gene3D" id="3.60.60.10">
    <property type="entry name" value="Penicillin V Acylase, Chain A"/>
    <property type="match status" value="1"/>
</dbReference>
<accession>A0A0D2JRL6</accession>
<sequence>MKSVKLGICTISLLTFLFSSAISFACTGLQLKGEDGTVVFGRTQEWGKFDLNPKMIAVPRGHAFVGQTPDGQKGLSWSGEYGFVGVLLMGRAVNTGMNEKGLAGGGFFHKGFAEYSPYDPAKADKSLAPSQVLTFILSNFASLKEVRAGLQKVKVAPVVDPALKMPYPIHFMIVEPGGKSLVVEFKDGQLRFFDNPVGVITNNPTFDWHLTNLRNYGKLGVKPFEPKQWGELMITPLAGGSGLLGLPGDFTSPSRFVRATVFACTARHTRGGEDTVQEFFRIMDSFNLAAGQAEGSDPGGKTKLPASTQYTVANDTNNLIIYYHTMFNRRVRKILLNKIDFTRSGTREIPLDEKRVQDIKNVTKGLK</sequence>
<evidence type="ECO:0000259" key="4">
    <source>
        <dbReference type="Pfam" id="PF02275"/>
    </source>
</evidence>
<dbReference type="InterPro" id="IPR052193">
    <property type="entry name" value="Peptidase_C59"/>
</dbReference>
<comment type="caution">
    <text evidence="5">The sequence shown here is derived from an EMBL/GenBank/DDBJ whole genome shotgun (WGS) entry which is preliminary data.</text>
</comment>
<evidence type="ECO:0000256" key="1">
    <source>
        <dbReference type="ARBA" id="ARBA00006625"/>
    </source>
</evidence>
<keyword evidence="6" id="KW-1185">Reference proteome</keyword>
<feature type="chain" id="PRO_5002261975" evidence="3">
    <location>
        <begin position="26"/>
        <end position="367"/>
    </location>
</feature>
<dbReference type="InParanoid" id="A0A0D2JRL6"/>
<name>A0A0D2JRL6_9BACT</name>
<protein>
    <submittedName>
        <fullName evidence="5">Choloylglycine hydrolase</fullName>
    </submittedName>
</protein>
<dbReference type="GO" id="GO:0016787">
    <property type="term" value="F:hydrolase activity"/>
    <property type="evidence" value="ECO:0007669"/>
    <property type="project" value="UniProtKB-KW"/>
</dbReference>
<dbReference type="Proteomes" id="UP000032233">
    <property type="component" value="Unassembled WGS sequence"/>
</dbReference>
<comment type="similarity">
    <text evidence="1">Belongs to the peptidase C59 family.</text>
</comment>
<feature type="signal peptide" evidence="3">
    <location>
        <begin position="1"/>
        <end position="25"/>
    </location>
</feature>
<dbReference type="EMBL" id="AZAC01000034">
    <property type="protein sequence ID" value="KIX12145.1"/>
    <property type="molecule type" value="Genomic_DNA"/>
</dbReference>
<dbReference type="PANTHER" id="PTHR35527:SF2">
    <property type="entry name" value="HYDROLASE"/>
    <property type="match status" value="1"/>
</dbReference>
<feature type="domain" description="Choloylglycine hydrolase/NAAA C-terminal" evidence="4">
    <location>
        <begin position="26"/>
        <end position="340"/>
    </location>
</feature>
<reference evidence="5 6" key="1">
    <citation type="submission" date="2013-11" db="EMBL/GenBank/DDBJ databases">
        <title>Metagenomic analysis of a methanogenic consortium involved in long chain n-alkane degradation.</title>
        <authorList>
            <person name="Davidova I.A."/>
            <person name="Callaghan A.V."/>
            <person name="Wawrik B."/>
            <person name="Pruitt S."/>
            <person name="Marks C."/>
            <person name="Duncan K.E."/>
            <person name="Suflita J.M."/>
        </authorList>
    </citation>
    <scope>NUCLEOTIDE SEQUENCE [LARGE SCALE GENOMIC DNA]</scope>
    <source>
        <strain evidence="5 6">SPR</strain>
    </source>
</reference>
<evidence type="ECO:0000256" key="3">
    <source>
        <dbReference type="SAM" id="SignalP"/>
    </source>
</evidence>
<dbReference type="Pfam" id="PF02275">
    <property type="entry name" value="CBAH"/>
    <property type="match status" value="1"/>
</dbReference>
<dbReference type="RefSeq" id="WP_044350933.1">
    <property type="nucleotide sequence ID" value="NZ_AZAC01000034.1"/>
</dbReference>
<evidence type="ECO:0000313" key="6">
    <source>
        <dbReference type="Proteomes" id="UP000032233"/>
    </source>
</evidence>
<keyword evidence="3" id="KW-0732">Signal</keyword>
<dbReference type="SUPFAM" id="SSF56235">
    <property type="entry name" value="N-terminal nucleophile aminohydrolases (Ntn hydrolases)"/>
    <property type="match status" value="1"/>
</dbReference>
<evidence type="ECO:0000256" key="2">
    <source>
        <dbReference type="ARBA" id="ARBA00022801"/>
    </source>
</evidence>
<proteinExistence type="inferred from homology"/>